<organism evidence="1 2">
    <name type="scientific">Tilletia horrida</name>
    <dbReference type="NCBI Taxonomy" id="155126"/>
    <lineage>
        <taxon>Eukaryota</taxon>
        <taxon>Fungi</taxon>
        <taxon>Dikarya</taxon>
        <taxon>Basidiomycota</taxon>
        <taxon>Ustilaginomycotina</taxon>
        <taxon>Exobasidiomycetes</taxon>
        <taxon>Tilletiales</taxon>
        <taxon>Tilletiaceae</taxon>
        <taxon>Tilletia</taxon>
    </lineage>
</organism>
<dbReference type="InterPro" id="IPR032675">
    <property type="entry name" value="LRR_dom_sf"/>
</dbReference>
<protein>
    <submittedName>
        <fullName evidence="1">Uncharacterized protein</fullName>
    </submittedName>
</protein>
<name>A0AAN6G9N1_9BASI</name>
<proteinExistence type="predicted"/>
<sequence length="409" mass="46215">MSSPIDVMQQAQVLRNVDKRTRLAVKYNMQRKLHFFRPNAPPLVRGHVTSWMPTMDTCLIDDIAYWQQHLGAKAPSLNQLRFQESVIDETNALQPSSIRIDLRACDYTTSYAASANDDTLAERWKASTMLLHRIARPNPALKYLHLRMSFSAETVLELERILRQATTLSDVVIEADSPAPWNCHDRPTLDLSSTSLVDNDYVDLDRFLLRAPGLKIKASDTVKFFDRLKTSKVVCFAVHSIDAGKNSPVSLWAQHLLSRLPRLQRAEVSVGEEDPDITALQNDFSSCRLPHLVHLVLDMFDVNANLLDQIKAPLLKFLRIRSNCGIGHRGRCQSGRFPRLLSATIDCPGPVLGRFYALGLAEHQFRSGIASHIRLGSDYDGEVHAYIKKFLPNWWDSGFPPAKKPRLAI</sequence>
<keyword evidence="2" id="KW-1185">Reference proteome</keyword>
<dbReference type="EMBL" id="JAPDMQ010000452">
    <property type="protein sequence ID" value="KAK0524414.1"/>
    <property type="molecule type" value="Genomic_DNA"/>
</dbReference>
<dbReference type="Gene3D" id="3.80.10.10">
    <property type="entry name" value="Ribonuclease Inhibitor"/>
    <property type="match status" value="1"/>
</dbReference>
<evidence type="ECO:0000313" key="1">
    <source>
        <dbReference type="EMBL" id="KAK0524414.1"/>
    </source>
</evidence>
<dbReference type="Proteomes" id="UP001176521">
    <property type="component" value="Unassembled WGS sequence"/>
</dbReference>
<accession>A0AAN6G9N1</accession>
<dbReference type="AlphaFoldDB" id="A0AAN6G9N1"/>
<evidence type="ECO:0000313" key="2">
    <source>
        <dbReference type="Proteomes" id="UP001176521"/>
    </source>
</evidence>
<gene>
    <name evidence="1" type="ORF">OC842_005838</name>
</gene>
<reference evidence="1" key="1">
    <citation type="journal article" date="2023" name="PhytoFront">
        <title>Draft Genome Resources of Seven Strains of Tilletia horrida, Causal Agent of Kernel Smut of Rice.</title>
        <authorList>
            <person name="Khanal S."/>
            <person name="Antony Babu S."/>
            <person name="Zhou X.G."/>
        </authorList>
    </citation>
    <scope>NUCLEOTIDE SEQUENCE</scope>
    <source>
        <strain evidence="1">TX3</strain>
    </source>
</reference>
<comment type="caution">
    <text evidence="1">The sequence shown here is derived from an EMBL/GenBank/DDBJ whole genome shotgun (WGS) entry which is preliminary data.</text>
</comment>